<name>X1VS82_9ZZZZ</name>
<evidence type="ECO:0000313" key="1">
    <source>
        <dbReference type="EMBL" id="GAJ23532.1"/>
    </source>
</evidence>
<sequence>MGNILLDDISDGSNISKSNVNNHDTIRLRADFSANYSSNISGEAILFDWSVTFKQE</sequence>
<accession>X1VS82</accession>
<dbReference type="EMBL" id="BARW01035891">
    <property type="protein sequence ID" value="GAJ23532.1"/>
    <property type="molecule type" value="Genomic_DNA"/>
</dbReference>
<gene>
    <name evidence="1" type="ORF">S12H4_55874</name>
</gene>
<proteinExistence type="predicted"/>
<feature type="non-terminal residue" evidence="1">
    <location>
        <position position="56"/>
    </location>
</feature>
<comment type="caution">
    <text evidence="1">The sequence shown here is derived from an EMBL/GenBank/DDBJ whole genome shotgun (WGS) entry which is preliminary data.</text>
</comment>
<reference evidence="1" key="1">
    <citation type="journal article" date="2014" name="Front. Microbiol.">
        <title>High frequency of phylogenetically diverse reductive dehalogenase-homologous genes in deep subseafloor sedimentary metagenomes.</title>
        <authorList>
            <person name="Kawai M."/>
            <person name="Futagami T."/>
            <person name="Toyoda A."/>
            <person name="Takaki Y."/>
            <person name="Nishi S."/>
            <person name="Hori S."/>
            <person name="Arai W."/>
            <person name="Tsubouchi T."/>
            <person name="Morono Y."/>
            <person name="Uchiyama I."/>
            <person name="Ito T."/>
            <person name="Fujiyama A."/>
            <person name="Inagaki F."/>
            <person name="Takami H."/>
        </authorList>
    </citation>
    <scope>NUCLEOTIDE SEQUENCE</scope>
    <source>
        <strain evidence="1">Expedition CK06-06</strain>
    </source>
</reference>
<dbReference type="AlphaFoldDB" id="X1VS82"/>
<protein>
    <submittedName>
        <fullName evidence="1">Uncharacterized protein</fullName>
    </submittedName>
</protein>
<organism evidence="1">
    <name type="scientific">marine sediment metagenome</name>
    <dbReference type="NCBI Taxonomy" id="412755"/>
    <lineage>
        <taxon>unclassified sequences</taxon>
        <taxon>metagenomes</taxon>
        <taxon>ecological metagenomes</taxon>
    </lineage>
</organism>